<evidence type="ECO:0000259" key="4">
    <source>
        <dbReference type="PROSITE" id="PS51718"/>
    </source>
</evidence>
<dbReference type="InterPro" id="IPR027417">
    <property type="entry name" value="P-loop_NTPase"/>
</dbReference>
<dbReference type="InterPro" id="IPR020850">
    <property type="entry name" value="GED_dom"/>
</dbReference>
<protein>
    <submittedName>
        <fullName evidence="5">Uncharacterized protein</fullName>
    </submittedName>
</protein>
<evidence type="ECO:0000256" key="2">
    <source>
        <dbReference type="ARBA" id="ARBA00023134"/>
    </source>
</evidence>
<dbReference type="InterPro" id="IPR045063">
    <property type="entry name" value="Dynamin_N"/>
</dbReference>
<dbReference type="GO" id="GO:0008017">
    <property type="term" value="F:microtubule binding"/>
    <property type="evidence" value="ECO:0007669"/>
    <property type="project" value="TreeGrafter"/>
</dbReference>
<reference evidence="5 6" key="1">
    <citation type="journal article" date="2023" name="Commun. Biol.">
        <title>Reorganization of the ancestral sex-determining regions during the evolution of trioecy in Pleodorina starrii.</title>
        <authorList>
            <person name="Takahashi K."/>
            <person name="Suzuki S."/>
            <person name="Kawai-Toyooka H."/>
            <person name="Yamamoto K."/>
            <person name="Hamaji T."/>
            <person name="Ootsuki R."/>
            <person name="Yamaguchi H."/>
            <person name="Kawachi M."/>
            <person name="Higashiyama T."/>
            <person name="Nozaki H."/>
        </authorList>
    </citation>
    <scope>NUCLEOTIDE SEQUENCE [LARGE SCALE GENOMIC DNA]</scope>
    <source>
        <strain evidence="5 6">NIES-4479</strain>
    </source>
</reference>
<dbReference type="InterPro" id="IPR030381">
    <property type="entry name" value="G_DYNAMIN_dom"/>
</dbReference>
<dbReference type="InterPro" id="IPR001401">
    <property type="entry name" value="Dynamin_GTPase"/>
</dbReference>
<feature type="domain" description="Dynamin-type G" evidence="4">
    <location>
        <begin position="43"/>
        <end position="367"/>
    </location>
</feature>
<evidence type="ECO:0000259" key="3">
    <source>
        <dbReference type="PROSITE" id="PS51388"/>
    </source>
</evidence>
<dbReference type="PROSITE" id="PS51718">
    <property type="entry name" value="G_DYNAMIN_2"/>
    <property type="match status" value="1"/>
</dbReference>
<dbReference type="Pfam" id="PF01031">
    <property type="entry name" value="Dynamin_M"/>
    <property type="match status" value="2"/>
</dbReference>
<dbReference type="SUPFAM" id="SSF52540">
    <property type="entry name" value="P-loop containing nucleoside triphosphate hydrolases"/>
    <property type="match status" value="1"/>
</dbReference>
<comment type="caution">
    <text evidence="5">The sequence shown here is derived from an EMBL/GenBank/DDBJ whole genome shotgun (WGS) entry which is preliminary data.</text>
</comment>
<dbReference type="Pfam" id="PF00350">
    <property type="entry name" value="Dynamin_N"/>
    <property type="match status" value="1"/>
</dbReference>
<dbReference type="GO" id="GO:0005525">
    <property type="term" value="F:GTP binding"/>
    <property type="evidence" value="ECO:0007669"/>
    <property type="project" value="InterPro"/>
</dbReference>
<dbReference type="Proteomes" id="UP001165080">
    <property type="component" value="Unassembled WGS sequence"/>
</dbReference>
<keyword evidence="2" id="KW-0342">GTP-binding</keyword>
<proteinExistence type="predicted"/>
<feature type="domain" description="GED" evidence="3">
    <location>
        <begin position="720"/>
        <end position="834"/>
    </location>
</feature>
<dbReference type="GO" id="GO:0003924">
    <property type="term" value="F:GTPase activity"/>
    <property type="evidence" value="ECO:0007669"/>
    <property type="project" value="InterPro"/>
</dbReference>
<evidence type="ECO:0000313" key="6">
    <source>
        <dbReference type="Proteomes" id="UP001165080"/>
    </source>
</evidence>
<dbReference type="PRINTS" id="PR00195">
    <property type="entry name" value="DYNAMIN"/>
</dbReference>
<evidence type="ECO:0000256" key="1">
    <source>
        <dbReference type="ARBA" id="ARBA00022741"/>
    </source>
</evidence>
<dbReference type="GO" id="GO:0005737">
    <property type="term" value="C:cytoplasm"/>
    <property type="evidence" value="ECO:0007669"/>
    <property type="project" value="TreeGrafter"/>
</dbReference>
<accession>A0A9W6F0J7</accession>
<name>A0A9W6F0J7_9CHLO</name>
<dbReference type="PROSITE" id="PS51388">
    <property type="entry name" value="GED"/>
    <property type="match status" value="1"/>
</dbReference>
<keyword evidence="6" id="KW-1185">Reference proteome</keyword>
<sequence length="848" mass="92397">MTTSPPIPAAAAAGPLAATSYQHISARVLGIADKLRELGVDKELEVPTLVIAGDQSSGKSSVVEAIAGVALPRSDGTCTRCPTEVQLRRKPTVGGGGSGWSAKVKLSRSFDVEGRELSDKPPVEFFCDVSDASHITACVTAAQAVLLNPTAVESDPGKAKAYVPDLSGPQPKPSTAFKALGDATRYELGFTANKVVLEILGADVDLTIIDLPGIIHDHPKGRHYVTMVEQMTKQNLAPKHHIIAMALPAGLDPETQAIRLWVREVDPAGDRSIGIITKPDTISERETTAYGKLVKLVSGGNHFGSHATSDLAAALGDHTQLQHGYYVVRNPGQEELEAGITFAAAREAEARYFAENIHWAHATVKSPALAHRLGTKNLRDGLSALLVAAIESQLPLMRRTARECLNRLEEEIARLPPPPSSTDALHELRGMLRSVEVLLDKDVHATGSGEKIFYQRVQQVYRLYGESVIRSTPAFVVGLTLVTSLADGDKAFLSAGSKQQLEPAWRDGEVQLEMYGGVTTEVEAARALAENKDLQQRLEAALFPGKHMTLEEVTALHRRYLGNELPGFSSYDTLVELIRAFKGQWADHAAKCLEDVAALTQEQAAAVVTELFGRYPKALRFIRSAMSQHIDTLTAEAAKEIRALTDIEDRDIFTLNDHYFSSQFTIFLGRLKRAYIKGPSLDYSTINQVQNLLGQLATFGYTFRTCDELLTCQPTPVDDELRMMAACLAYFKVSFKRIQDGVPLHIRSFLLRQLVSHQGLEDAVLRHLSAKTGSGGQRMEAALQGRTSAGLEEAAKELLVEEEGLAQQRVQLKGLERRLREALEVLDGDGDVFQFTIAPQQETQSASV</sequence>
<dbReference type="SMART" id="SM00053">
    <property type="entry name" value="DYNc"/>
    <property type="match status" value="1"/>
</dbReference>
<dbReference type="InterPro" id="IPR022812">
    <property type="entry name" value="Dynamin"/>
</dbReference>
<evidence type="ECO:0000313" key="5">
    <source>
        <dbReference type="EMBL" id="GLC52198.1"/>
    </source>
</evidence>
<dbReference type="Gene3D" id="1.20.120.1240">
    <property type="entry name" value="Dynamin, middle domain"/>
    <property type="match status" value="1"/>
</dbReference>
<dbReference type="EMBL" id="BRXU01000005">
    <property type="protein sequence ID" value="GLC52198.1"/>
    <property type="molecule type" value="Genomic_DNA"/>
</dbReference>
<dbReference type="AlphaFoldDB" id="A0A9W6F0J7"/>
<dbReference type="GO" id="GO:0005874">
    <property type="term" value="C:microtubule"/>
    <property type="evidence" value="ECO:0007669"/>
    <property type="project" value="TreeGrafter"/>
</dbReference>
<dbReference type="Gene3D" id="3.40.50.300">
    <property type="entry name" value="P-loop containing nucleotide triphosphate hydrolases"/>
    <property type="match status" value="1"/>
</dbReference>
<organism evidence="5 6">
    <name type="scientific">Pleodorina starrii</name>
    <dbReference type="NCBI Taxonomy" id="330485"/>
    <lineage>
        <taxon>Eukaryota</taxon>
        <taxon>Viridiplantae</taxon>
        <taxon>Chlorophyta</taxon>
        <taxon>core chlorophytes</taxon>
        <taxon>Chlorophyceae</taxon>
        <taxon>CS clade</taxon>
        <taxon>Chlamydomonadales</taxon>
        <taxon>Volvocaceae</taxon>
        <taxon>Pleodorina</taxon>
    </lineage>
</organism>
<dbReference type="CDD" id="cd08771">
    <property type="entry name" value="DLP_1"/>
    <property type="match status" value="1"/>
</dbReference>
<dbReference type="InterPro" id="IPR000375">
    <property type="entry name" value="Dynamin_stalk"/>
</dbReference>
<dbReference type="PANTHER" id="PTHR11566:SF21">
    <property type="entry name" value="DYNAMIN RELATED PROTEIN 1, ISOFORM A"/>
    <property type="match status" value="1"/>
</dbReference>
<gene>
    <name evidence="5" type="primary">PLESTM_012637</name>
    <name evidence="5" type="ORF">PLESTB_000594000</name>
</gene>
<dbReference type="GO" id="GO:0016020">
    <property type="term" value="C:membrane"/>
    <property type="evidence" value="ECO:0007669"/>
    <property type="project" value="TreeGrafter"/>
</dbReference>
<dbReference type="PANTHER" id="PTHR11566">
    <property type="entry name" value="DYNAMIN"/>
    <property type="match status" value="1"/>
</dbReference>
<keyword evidence="1" id="KW-0547">Nucleotide-binding</keyword>